<accession>A0A368RY92</accession>
<dbReference type="EMBL" id="CM003534">
    <property type="protein sequence ID" value="RCV35152.1"/>
    <property type="molecule type" value="Genomic_DNA"/>
</dbReference>
<dbReference type="AlphaFoldDB" id="A0A368RY92"/>
<dbReference type="PANTHER" id="PTHR35828">
    <property type="entry name" value="OS08G0203800 PROTEIN-RELATED"/>
    <property type="match status" value="1"/>
</dbReference>
<dbReference type="InterPro" id="IPR001810">
    <property type="entry name" value="F-box_dom"/>
</dbReference>
<proteinExistence type="predicted"/>
<dbReference type="InterPro" id="IPR056594">
    <property type="entry name" value="AT5G49610-like_b-prop"/>
</dbReference>
<feature type="compositionally biased region" description="Basic and acidic residues" evidence="1">
    <location>
        <begin position="49"/>
        <end position="59"/>
    </location>
</feature>
<dbReference type="InterPro" id="IPR036047">
    <property type="entry name" value="F-box-like_dom_sf"/>
</dbReference>
<feature type="compositionally biased region" description="Basic and acidic residues" evidence="1">
    <location>
        <begin position="73"/>
        <end position="84"/>
    </location>
</feature>
<gene>
    <name evidence="3" type="ORF">SETIT_7G217100v2</name>
</gene>
<feature type="domain" description="F-box" evidence="2">
    <location>
        <begin position="163"/>
        <end position="203"/>
    </location>
</feature>
<evidence type="ECO:0000259" key="2">
    <source>
        <dbReference type="SMART" id="SM00256"/>
    </source>
</evidence>
<dbReference type="SUPFAM" id="SSF81383">
    <property type="entry name" value="F-box domain"/>
    <property type="match status" value="1"/>
</dbReference>
<organism evidence="3">
    <name type="scientific">Setaria italica</name>
    <name type="common">Foxtail millet</name>
    <name type="synonym">Panicum italicum</name>
    <dbReference type="NCBI Taxonomy" id="4555"/>
    <lineage>
        <taxon>Eukaryota</taxon>
        <taxon>Viridiplantae</taxon>
        <taxon>Streptophyta</taxon>
        <taxon>Embryophyta</taxon>
        <taxon>Tracheophyta</taxon>
        <taxon>Spermatophyta</taxon>
        <taxon>Magnoliopsida</taxon>
        <taxon>Liliopsida</taxon>
        <taxon>Poales</taxon>
        <taxon>Poaceae</taxon>
        <taxon>PACMAD clade</taxon>
        <taxon>Panicoideae</taxon>
        <taxon>Panicodae</taxon>
        <taxon>Paniceae</taxon>
        <taxon>Cenchrinae</taxon>
        <taxon>Setaria</taxon>
    </lineage>
</organism>
<reference evidence="3" key="2">
    <citation type="submission" date="2015-07" db="EMBL/GenBank/DDBJ databases">
        <authorList>
            <person name="Noorani M."/>
        </authorList>
    </citation>
    <scope>NUCLEOTIDE SEQUENCE</scope>
    <source>
        <strain evidence="3">Yugu1</strain>
    </source>
</reference>
<reference evidence="3" key="1">
    <citation type="journal article" date="2012" name="Nat. Biotechnol.">
        <title>Reference genome sequence of the model plant Setaria.</title>
        <authorList>
            <person name="Bennetzen J.L."/>
            <person name="Schmutz J."/>
            <person name="Wang H."/>
            <person name="Percifield R."/>
            <person name="Hawkins J."/>
            <person name="Pontaroli A.C."/>
            <person name="Estep M."/>
            <person name="Feng L."/>
            <person name="Vaughn J.N."/>
            <person name="Grimwood J."/>
            <person name="Jenkins J."/>
            <person name="Barry K."/>
            <person name="Lindquist E."/>
            <person name="Hellsten U."/>
            <person name="Deshpande S."/>
            <person name="Wang X."/>
            <person name="Wu X."/>
            <person name="Mitros T."/>
            <person name="Triplett J."/>
            <person name="Yang X."/>
            <person name="Ye C.Y."/>
            <person name="Mauro-Herrera M."/>
            <person name="Wang L."/>
            <person name="Li P."/>
            <person name="Sharma M."/>
            <person name="Sharma R."/>
            <person name="Ronald P.C."/>
            <person name="Panaud O."/>
            <person name="Kellogg E.A."/>
            <person name="Brutnell T.P."/>
            <person name="Doust A.N."/>
            <person name="Tuskan G.A."/>
            <person name="Rokhsar D."/>
            <person name="Devos K.M."/>
        </authorList>
    </citation>
    <scope>NUCLEOTIDE SEQUENCE [LARGE SCALE GENOMIC DNA]</scope>
    <source>
        <strain evidence="3">Yugu1</strain>
    </source>
</reference>
<evidence type="ECO:0000313" key="3">
    <source>
        <dbReference type="EMBL" id="RCV35152.1"/>
    </source>
</evidence>
<evidence type="ECO:0000256" key="1">
    <source>
        <dbReference type="SAM" id="MobiDB-lite"/>
    </source>
</evidence>
<dbReference type="SMART" id="SM00256">
    <property type="entry name" value="FBOX"/>
    <property type="match status" value="1"/>
</dbReference>
<protein>
    <recommendedName>
        <fullName evidence="2">F-box domain-containing protein</fullName>
    </recommendedName>
</protein>
<dbReference type="CDD" id="cd09917">
    <property type="entry name" value="F-box_SF"/>
    <property type="match status" value="1"/>
</dbReference>
<feature type="compositionally biased region" description="Polar residues" evidence="1">
    <location>
        <begin position="117"/>
        <end position="129"/>
    </location>
</feature>
<dbReference type="OrthoDB" id="715174at2759"/>
<sequence length="533" mass="58128">MGSGVPPPDGVSPAGGFTVDAAVYADGGGSIKAGNTKTLCAGAATSHSHGRDYSCERNMKTPPAGAGVAASCSHEEDSSCERNMKTPPADAGVATSPLRKDSSDQPLYGADDGGYSSVPSMKPPTSSENGIPAAKRCRVADVNALVQHKEVPPITRRGPSVNLNVDVLMEIFARLQPDVLLRMATACSFFREVIRSSDFRHCYRSNQKGKMLGFFMKKKGRGKTRVMYPYVRCDGLSAQMSRASESIRDLWVSAETCPNSYWPYFELLDSRDGKLLLLAGNSSRDQDMFVFYPHARKNRHRQIPRLRFFHDTQIVTAALLPDERTHHYNVIVLAKRVSRSKVTLNTPLVETVVACYSSSAGRWIKAKTIQSFVLPAKKMLQIGSVLIDDMIYFLHRGEELITVQISSLELATTILPDIGGAKKTTLRTSHISRGQGSQLCLAMVSGRNIRVYTYSNPSKSWENKTNWLTLGGGIKVIGSSESQGLILVKTGTLDVVSVEMETGLVKSVSVGNCESDEVLAYEQECPAVSQMIM</sequence>
<dbReference type="Pfam" id="PF23635">
    <property type="entry name" value="Beta-prop_AT5G49610-like"/>
    <property type="match status" value="1"/>
</dbReference>
<feature type="region of interest" description="Disordered" evidence="1">
    <location>
        <begin position="45"/>
        <end position="131"/>
    </location>
</feature>
<dbReference type="KEGG" id="sita:101783711"/>
<name>A0A368RY92_SETIT</name>